<dbReference type="RefSeq" id="WP_128213854.1">
    <property type="nucleotide sequence ID" value="NZ_CP025746.1"/>
</dbReference>
<evidence type="ECO:0000313" key="1">
    <source>
        <dbReference type="EMBL" id="QAA33126.1"/>
    </source>
</evidence>
<organism evidence="1 2">
    <name type="scientific">Clostridium manihotivorum</name>
    <dbReference type="NCBI Taxonomy" id="2320868"/>
    <lineage>
        <taxon>Bacteria</taxon>
        <taxon>Bacillati</taxon>
        <taxon>Bacillota</taxon>
        <taxon>Clostridia</taxon>
        <taxon>Eubacteriales</taxon>
        <taxon>Clostridiaceae</taxon>
        <taxon>Clostridium</taxon>
    </lineage>
</organism>
<sequence>MNQIEIYFMDNSELSEFEANEKGYRLDVYVRIDDKLYNLKIYDMIRLKQDFYDEIEQQSYYSIESNLIIVKQVSKKEICITIEGLFKERYFDDLKPVSDFDISRLVKIN</sequence>
<keyword evidence="2" id="KW-1185">Reference proteome</keyword>
<dbReference type="KEGG" id="cmah:C1I91_16610"/>
<protein>
    <submittedName>
        <fullName evidence="1">Uncharacterized protein</fullName>
    </submittedName>
</protein>
<dbReference type="EMBL" id="CP025746">
    <property type="protein sequence ID" value="QAA33126.1"/>
    <property type="molecule type" value="Genomic_DNA"/>
</dbReference>
<dbReference type="Proteomes" id="UP000286268">
    <property type="component" value="Chromosome"/>
</dbReference>
<gene>
    <name evidence="1" type="ORF">C1I91_16610</name>
</gene>
<name>A0A3R5TGT1_9CLOT</name>
<proteinExistence type="predicted"/>
<evidence type="ECO:0000313" key="2">
    <source>
        <dbReference type="Proteomes" id="UP000286268"/>
    </source>
</evidence>
<dbReference type="OrthoDB" id="2474323at2"/>
<dbReference type="AlphaFoldDB" id="A0A3R5TGT1"/>
<reference evidence="1 2" key="1">
    <citation type="submission" date="2018-01" db="EMBL/GenBank/DDBJ databases">
        <title>Genome Sequencing and Assembly of Anaerobacter polyendosporus strain CT4.</title>
        <authorList>
            <person name="Tachaapaikoon C."/>
            <person name="Sutheeworapong S."/>
            <person name="Jenjaroenpun P."/>
            <person name="Wongsurawat T."/>
            <person name="Nookeaw I."/>
            <person name="Cheawchanlertfa P."/>
            <person name="Kosugi A."/>
            <person name="Cheevadhanarak S."/>
            <person name="Ratanakhanokchai K."/>
        </authorList>
    </citation>
    <scope>NUCLEOTIDE SEQUENCE [LARGE SCALE GENOMIC DNA]</scope>
    <source>
        <strain evidence="1 2">CT4</strain>
    </source>
</reference>
<accession>A0A3R5TGT1</accession>